<dbReference type="Proteomes" id="UP000831562">
    <property type="component" value="Chromosome"/>
</dbReference>
<dbReference type="SUPFAM" id="SSF55120">
    <property type="entry name" value="Pseudouridine synthase"/>
    <property type="match status" value="1"/>
</dbReference>
<name>A0A9E7ANT7_9ACTN</name>
<dbReference type="PROSITE" id="PS01149">
    <property type="entry name" value="PSI_RSU"/>
    <property type="match status" value="1"/>
</dbReference>
<dbReference type="PANTHER" id="PTHR47683:SF2">
    <property type="entry name" value="RNA-BINDING S4 DOMAIN-CONTAINING PROTEIN"/>
    <property type="match status" value="1"/>
</dbReference>
<protein>
    <recommendedName>
        <fullName evidence="5">Pseudouridine synthase</fullName>
        <ecNumber evidence="5">5.4.99.-</ecNumber>
    </recommendedName>
</protein>
<dbReference type="EC" id="5.4.99.-" evidence="5"/>
<comment type="similarity">
    <text evidence="2 5">Belongs to the pseudouridine synthase RsuA family.</text>
</comment>
<accession>A0A9E7ANT7</accession>
<dbReference type="InterPro" id="IPR036986">
    <property type="entry name" value="S4_RNA-bd_sf"/>
</dbReference>
<dbReference type="Gene3D" id="3.10.290.10">
    <property type="entry name" value="RNA-binding S4 domain"/>
    <property type="match status" value="1"/>
</dbReference>
<dbReference type="GO" id="GO:0000455">
    <property type="term" value="P:enzyme-directed rRNA pseudouridine synthesis"/>
    <property type="evidence" value="ECO:0007669"/>
    <property type="project" value="UniProtKB-ARBA"/>
</dbReference>
<dbReference type="InterPro" id="IPR018496">
    <property type="entry name" value="PsdUridine_synth_RsuA/RluB_CS"/>
</dbReference>
<keyword evidence="4" id="KW-0694">RNA-binding</keyword>
<dbReference type="SMART" id="SM00363">
    <property type="entry name" value="S4"/>
    <property type="match status" value="1"/>
</dbReference>
<evidence type="ECO:0000256" key="1">
    <source>
        <dbReference type="ARBA" id="ARBA00000073"/>
    </source>
</evidence>
<keyword evidence="3 5" id="KW-0413">Isomerase</keyword>
<dbReference type="PROSITE" id="PS50889">
    <property type="entry name" value="S4"/>
    <property type="match status" value="1"/>
</dbReference>
<dbReference type="PANTHER" id="PTHR47683">
    <property type="entry name" value="PSEUDOURIDINE SYNTHASE FAMILY PROTEIN-RELATED"/>
    <property type="match status" value="1"/>
</dbReference>
<evidence type="ECO:0000256" key="5">
    <source>
        <dbReference type="RuleBase" id="RU003887"/>
    </source>
</evidence>
<dbReference type="Gene3D" id="3.30.70.1560">
    <property type="entry name" value="Alpha-L RNA-binding motif"/>
    <property type="match status" value="1"/>
</dbReference>
<dbReference type="InterPro" id="IPR050343">
    <property type="entry name" value="RsuA_PseudoU_synthase"/>
</dbReference>
<dbReference type="Pfam" id="PF01479">
    <property type="entry name" value="S4"/>
    <property type="match status" value="1"/>
</dbReference>
<dbReference type="FunFam" id="3.10.290.10:FF:000003">
    <property type="entry name" value="Pseudouridine synthase"/>
    <property type="match status" value="1"/>
</dbReference>
<dbReference type="EMBL" id="CP097092">
    <property type="protein sequence ID" value="UQF77482.1"/>
    <property type="molecule type" value="Genomic_DNA"/>
</dbReference>
<dbReference type="InterPro" id="IPR000748">
    <property type="entry name" value="PsdUridine_synth_RsuA/RluB/E/F"/>
</dbReference>
<sequence>MAEERIVPMRLQRFLARAGVASRRGSERLMTSGRVTVNGQVVTELGSKVDPLVDVVAVDGIVCSIAEKPVYLMLNKPAGYLTTMKDPQGRPTIVDMVPTEQYPGLFPVGRLDMDTTGLLFFTTDGQMAQELLHPSKHVWKHYVAHVVGTPTEEQLNRLREGIELEDGPAAPAEVEIVSDDAKMKALLAPQGLGKTGGGEPNSLVSVTIREGRKHQVKKMLLAIHHRVLALHRDTFGPLHLTGVKEGQWRLLTEEEVAALERTIGREPGASPIMPLHASK</sequence>
<dbReference type="InterPro" id="IPR042092">
    <property type="entry name" value="PsdUridine_s_RsuA/RluB/E/F_cat"/>
</dbReference>
<feature type="domain" description="RNA-binding S4" evidence="6">
    <location>
        <begin position="9"/>
        <end position="70"/>
    </location>
</feature>
<evidence type="ECO:0000313" key="7">
    <source>
        <dbReference type="EMBL" id="UQF77482.1"/>
    </source>
</evidence>
<dbReference type="Gene3D" id="3.30.70.580">
    <property type="entry name" value="Pseudouridine synthase I, catalytic domain, N-terminal subdomain"/>
    <property type="match status" value="1"/>
</dbReference>
<dbReference type="NCBIfam" id="TIGR00093">
    <property type="entry name" value="pseudouridine synthase"/>
    <property type="match status" value="1"/>
</dbReference>
<evidence type="ECO:0000256" key="4">
    <source>
        <dbReference type="PROSITE-ProRule" id="PRU00182"/>
    </source>
</evidence>
<gene>
    <name evidence="7" type="ORF">M3I19_03990</name>
</gene>
<dbReference type="CDD" id="cd02870">
    <property type="entry name" value="PseudoU_synth_RsuA_like"/>
    <property type="match status" value="1"/>
</dbReference>
<proteinExistence type="inferred from homology"/>
<dbReference type="SUPFAM" id="SSF55174">
    <property type="entry name" value="Alpha-L RNA-binding motif"/>
    <property type="match status" value="1"/>
</dbReference>
<reference evidence="7" key="1">
    <citation type="submission" date="2022-05" db="EMBL/GenBank/DDBJ databases">
        <title>Using nanopore sequencing to obtain complete genomes from saliva samples.</title>
        <authorList>
            <person name="Baker J.L."/>
        </authorList>
    </citation>
    <scope>NUCLEOTIDE SEQUENCE</scope>
    <source>
        <strain evidence="7">JCVI-JB-Lp32</strain>
    </source>
</reference>
<organism evidence="7 8">
    <name type="scientific">Lancefieldella parvula</name>
    <dbReference type="NCBI Taxonomy" id="1382"/>
    <lineage>
        <taxon>Bacteria</taxon>
        <taxon>Bacillati</taxon>
        <taxon>Actinomycetota</taxon>
        <taxon>Coriobacteriia</taxon>
        <taxon>Coriobacteriales</taxon>
        <taxon>Atopobiaceae</taxon>
        <taxon>Lancefieldella</taxon>
    </lineage>
</organism>
<dbReference type="GO" id="GO:0003723">
    <property type="term" value="F:RNA binding"/>
    <property type="evidence" value="ECO:0007669"/>
    <property type="project" value="UniProtKB-KW"/>
</dbReference>
<evidence type="ECO:0000256" key="3">
    <source>
        <dbReference type="ARBA" id="ARBA00023235"/>
    </source>
</evidence>
<comment type="catalytic activity">
    <reaction evidence="1">
        <text>a uridine in RNA = a pseudouridine in RNA</text>
        <dbReference type="Rhea" id="RHEA:48348"/>
        <dbReference type="Rhea" id="RHEA-COMP:12068"/>
        <dbReference type="Rhea" id="RHEA-COMP:12069"/>
        <dbReference type="ChEBI" id="CHEBI:65314"/>
        <dbReference type="ChEBI" id="CHEBI:65315"/>
    </reaction>
</comment>
<evidence type="ECO:0000259" key="6">
    <source>
        <dbReference type="SMART" id="SM00363"/>
    </source>
</evidence>
<dbReference type="InterPro" id="IPR006145">
    <property type="entry name" value="PsdUridine_synth_RsuA/RluA"/>
</dbReference>
<dbReference type="GO" id="GO:0120159">
    <property type="term" value="F:rRNA pseudouridine synthase activity"/>
    <property type="evidence" value="ECO:0007669"/>
    <property type="project" value="UniProtKB-ARBA"/>
</dbReference>
<dbReference type="InterPro" id="IPR020094">
    <property type="entry name" value="TruA/RsuA/RluB/E/F_N"/>
</dbReference>
<dbReference type="InterPro" id="IPR002942">
    <property type="entry name" value="S4_RNA-bd"/>
</dbReference>
<dbReference type="CDD" id="cd00165">
    <property type="entry name" value="S4"/>
    <property type="match status" value="1"/>
</dbReference>
<dbReference type="Pfam" id="PF00849">
    <property type="entry name" value="PseudoU_synth_2"/>
    <property type="match status" value="1"/>
</dbReference>
<dbReference type="InterPro" id="IPR020103">
    <property type="entry name" value="PsdUridine_synth_cat_dom_sf"/>
</dbReference>
<evidence type="ECO:0000313" key="8">
    <source>
        <dbReference type="Proteomes" id="UP000831562"/>
    </source>
</evidence>
<dbReference type="AlphaFoldDB" id="A0A9E7ANT7"/>
<evidence type="ECO:0000256" key="2">
    <source>
        <dbReference type="ARBA" id="ARBA00008348"/>
    </source>
</evidence>